<dbReference type="InterPro" id="IPR002347">
    <property type="entry name" value="SDR_fam"/>
</dbReference>
<reference evidence="3" key="1">
    <citation type="journal article" date="2020" name="Stud. Mycol.">
        <title>101 Dothideomycetes genomes: a test case for predicting lifestyles and emergence of pathogens.</title>
        <authorList>
            <person name="Haridas S."/>
            <person name="Albert R."/>
            <person name="Binder M."/>
            <person name="Bloem J."/>
            <person name="Labutti K."/>
            <person name="Salamov A."/>
            <person name="Andreopoulos B."/>
            <person name="Baker S."/>
            <person name="Barry K."/>
            <person name="Bills G."/>
            <person name="Bluhm B."/>
            <person name="Cannon C."/>
            <person name="Castanera R."/>
            <person name="Culley D."/>
            <person name="Daum C."/>
            <person name="Ezra D."/>
            <person name="Gonzalez J."/>
            <person name="Henrissat B."/>
            <person name="Kuo A."/>
            <person name="Liang C."/>
            <person name="Lipzen A."/>
            <person name="Lutzoni F."/>
            <person name="Magnuson J."/>
            <person name="Mondo S."/>
            <person name="Nolan M."/>
            <person name="Ohm R."/>
            <person name="Pangilinan J."/>
            <person name="Park H.-J."/>
            <person name="Ramirez L."/>
            <person name="Alfaro M."/>
            <person name="Sun H."/>
            <person name="Tritt A."/>
            <person name="Yoshinaga Y."/>
            <person name="Zwiers L.-H."/>
            <person name="Turgeon B."/>
            <person name="Goodwin S."/>
            <person name="Spatafora J."/>
            <person name="Crous P."/>
            <person name="Grigoriev I."/>
        </authorList>
    </citation>
    <scope>NUCLEOTIDE SEQUENCE</scope>
    <source>
        <strain evidence="3">CBS 122681</strain>
    </source>
</reference>
<evidence type="ECO:0000256" key="2">
    <source>
        <dbReference type="ARBA" id="ARBA00023002"/>
    </source>
</evidence>
<dbReference type="InterPro" id="IPR036291">
    <property type="entry name" value="NAD(P)-bd_dom_sf"/>
</dbReference>
<gene>
    <name evidence="3" type="ORF">K491DRAFT_717666</name>
</gene>
<keyword evidence="4" id="KW-1185">Reference proteome</keyword>
<dbReference type="EMBL" id="MU004374">
    <property type="protein sequence ID" value="KAF2653811.1"/>
    <property type="molecule type" value="Genomic_DNA"/>
</dbReference>
<name>A0A6A6T3S2_9PLEO</name>
<proteinExistence type="inferred from homology"/>
<evidence type="ECO:0000313" key="3">
    <source>
        <dbReference type="EMBL" id="KAF2653811.1"/>
    </source>
</evidence>
<evidence type="ECO:0000256" key="1">
    <source>
        <dbReference type="ARBA" id="ARBA00006484"/>
    </source>
</evidence>
<sequence>MADAKAGVNFDPTKDIPDLSGKVIFITGGTSGIGASTLKSLAAHNPSQIYFTGRNEASGSALVSSLKTSYPSTNLTFIKTDMVSLSSVQSSIRTHFTNTRLDILICNAGIMAQPATLSADGYEIQFAVNHLAHAMTIRTLLPTLLATAEQPEADVRIITLSSRGYRFHPTPGILFDELSSHSAISRLFLGPRIRYGQSKLANILHTTSLASHYPRITSLSIHPGVVSTDLVTKSSFLNRWMIYAGCWVAGIRIVDAEEGAWNTLWAATNPDAKAGAGARNGGFYMPVGIDGTESVLDERAKDKALAEGLWDWTEDVLGKV</sequence>
<dbReference type="Gene3D" id="3.40.50.720">
    <property type="entry name" value="NAD(P)-binding Rossmann-like Domain"/>
    <property type="match status" value="1"/>
</dbReference>
<dbReference type="AlphaFoldDB" id="A0A6A6T3S2"/>
<dbReference type="SUPFAM" id="SSF51735">
    <property type="entry name" value="NAD(P)-binding Rossmann-fold domains"/>
    <property type="match status" value="1"/>
</dbReference>
<dbReference type="PANTHER" id="PTHR24320:SF154">
    <property type="entry name" value="OXIDOREDUCTASE, SHORT-CHAIN DEHYDROGENASE_REDUCTASE FAMILY (AFU_ORTHOLOGUE AFUA_2G04560)"/>
    <property type="match status" value="1"/>
</dbReference>
<keyword evidence="2" id="KW-0560">Oxidoreductase</keyword>
<accession>A0A6A6T3S2</accession>
<organism evidence="3 4">
    <name type="scientific">Lophiostoma macrostomum CBS 122681</name>
    <dbReference type="NCBI Taxonomy" id="1314788"/>
    <lineage>
        <taxon>Eukaryota</taxon>
        <taxon>Fungi</taxon>
        <taxon>Dikarya</taxon>
        <taxon>Ascomycota</taxon>
        <taxon>Pezizomycotina</taxon>
        <taxon>Dothideomycetes</taxon>
        <taxon>Pleosporomycetidae</taxon>
        <taxon>Pleosporales</taxon>
        <taxon>Lophiostomataceae</taxon>
        <taxon>Lophiostoma</taxon>
    </lineage>
</organism>
<comment type="similarity">
    <text evidence="1">Belongs to the short-chain dehydrogenases/reductases (SDR) family.</text>
</comment>
<dbReference type="Pfam" id="PF00106">
    <property type="entry name" value="adh_short"/>
    <property type="match status" value="1"/>
</dbReference>
<dbReference type="PRINTS" id="PR00081">
    <property type="entry name" value="GDHRDH"/>
</dbReference>
<evidence type="ECO:0000313" key="4">
    <source>
        <dbReference type="Proteomes" id="UP000799324"/>
    </source>
</evidence>
<protein>
    <submittedName>
        <fullName evidence="3">Oxidoreductase</fullName>
    </submittedName>
</protein>
<dbReference type="OrthoDB" id="191139at2759"/>
<dbReference type="Proteomes" id="UP000799324">
    <property type="component" value="Unassembled WGS sequence"/>
</dbReference>
<dbReference type="GO" id="GO:0016491">
    <property type="term" value="F:oxidoreductase activity"/>
    <property type="evidence" value="ECO:0007669"/>
    <property type="project" value="UniProtKB-KW"/>
</dbReference>
<dbReference type="PANTHER" id="PTHR24320">
    <property type="entry name" value="RETINOL DEHYDROGENASE"/>
    <property type="match status" value="1"/>
</dbReference>